<feature type="transmembrane region" description="Helical" evidence="7">
    <location>
        <begin position="337"/>
        <end position="360"/>
    </location>
</feature>
<feature type="domain" description="Glycosyltransferase 2-like" evidence="8">
    <location>
        <begin position="143"/>
        <end position="337"/>
    </location>
</feature>
<evidence type="ECO:0000313" key="9">
    <source>
        <dbReference type="EMBL" id="BDR59991.1"/>
    </source>
</evidence>
<evidence type="ECO:0000256" key="7">
    <source>
        <dbReference type="SAM" id="Phobius"/>
    </source>
</evidence>
<dbReference type="SUPFAM" id="SSF53448">
    <property type="entry name" value="Nucleotide-diphospho-sugar transferases"/>
    <property type="match status" value="1"/>
</dbReference>
<evidence type="ECO:0000313" key="10">
    <source>
        <dbReference type="Proteomes" id="UP001321741"/>
    </source>
</evidence>
<organism evidence="9 10">
    <name type="scientific">Lactobacillus xylocopicola</name>
    <dbReference type="NCBI Taxonomy" id="2976676"/>
    <lineage>
        <taxon>Bacteria</taxon>
        <taxon>Bacillati</taxon>
        <taxon>Bacillota</taxon>
        <taxon>Bacilli</taxon>
        <taxon>Lactobacillales</taxon>
        <taxon>Lactobacillaceae</taxon>
        <taxon>Lactobacillus</taxon>
    </lineage>
</organism>
<evidence type="ECO:0000256" key="4">
    <source>
        <dbReference type="ARBA" id="ARBA00022692"/>
    </source>
</evidence>
<dbReference type="PANTHER" id="PTHR43867">
    <property type="entry name" value="CELLULOSE SYNTHASE CATALYTIC SUBUNIT A [UDP-FORMING]"/>
    <property type="match status" value="1"/>
</dbReference>
<keyword evidence="10" id="KW-1185">Reference proteome</keyword>
<protein>
    <submittedName>
        <fullName evidence="9">Glycosyl transferase family 2</fullName>
    </submittedName>
</protein>
<evidence type="ECO:0000256" key="5">
    <source>
        <dbReference type="ARBA" id="ARBA00022989"/>
    </source>
</evidence>
<comment type="subcellular location">
    <subcellularLocation>
        <location evidence="1">Membrane</location>
        <topology evidence="1">Multi-pass membrane protein</topology>
    </subcellularLocation>
</comment>
<name>A0ABN6SLU0_9LACO</name>
<dbReference type="Gene3D" id="3.90.550.10">
    <property type="entry name" value="Spore Coat Polysaccharide Biosynthesis Protein SpsA, Chain A"/>
    <property type="match status" value="1"/>
</dbReference>
<dbReference type="InterPro" id="IPR050321">
    <property type="entry name" value="Glycosyltr_2/OpgH_subfam"/>
</dbReference>
<feature type="transmembrane region" description="Helical" evidence="7">
    <location>
        <begin position="303"/>
        <end position="331"/>
    </location>
</feature>
<reference evidence="9 10" key="1">
    <citation type="journal article" date="2023" name="Microbiol. Spectr.">
        <title>Symbiosis of Carpenter Bees with Uncharacterized Lactic Acid Bacteria Showing NAD Auxotrophy.</title>
        <authorList>
            <person name="Kawasaki S."/>
            <person name="Ozawa K."/>
            <person name="Mori T."/>
            <person name="Yamamoto A."/>
            <person name="Ito M."/>
            <person name="Ohkuma M."/>
            <person name="Sakamoto M."/>
            <person name="Matsutani M."/>
        </authorList>
    </citation>
    <scope>NUCLEOTIDE SEQUENCE [LARGE SCALE GENOMIC DNA]</scope>
    <source>
        <strain evidence="9 10">Kim32-2</strain>
    </source>
</reference>
<sequence length="415" mass="47390">MYIFITITLIIGGIAFVFNLLWCLYLSFSKSVQQESYDYQQRSFETMLLFIPAMNEYKSLNKNMSKLLNLHEQCKHFIDLKFVFIDDASNDGTTELLNKFSHEENVIVIHRVKPNAQLGKGPALQNAADQIAQMNFSRDNTLIGVVDADARFDENYLCKVWHSFENSSYDLVQTRVNIYNTDNNLSTMQNFEFSIYNGLVQMARTNWGSSLASGNGQFVTLKMVEDVGWSSSLLEDCEFSLKGLLKGYYGTFLNTDSIGQEGVISLKKLIRQRIRWCQGGLQCLATYGSKIIKSSTISFAIKFYVLAFLLIPCFSVFLVPAAIFSLITLFYDAAFNFWLSIGAILVIVLIEYFSNSLMIVKQWRTTEQESKITFLKLLKVAFVIDLYRWVLAVVPYMAIARMLTGNNSWEKTSHS</sequence>
<dbReference type="EMBL" id="AP026803">
    <property type="protein sequence ID" value="BDR59991.1"/>
    <property type="molecule type" value="Genomic_DNA"/>
</dbReference>
<evidence type="ECO:0000256" key="6">
    <source>
        <dbReference type="ARBA" id="ARBA00023136"/>
    </source>
</evidence>
<keyword evidence="2" id="KW-0328">Glycosyltransferase</keyword>
<keyword evidence="3 9" id="KW-0808">Transferase</keyword>
<feature type="transmembrane region" description="Helical" evidence="7">
    <location>
        <begin position="380"/>
        <end position="399"/>
    </location>
</feature>
<keyword evidence="5 7" id="KW-1133">Transmembrane helix</keyword>
<dbReference type="InterPro" id="IPR001173">
    <property type="entry name" value="Glyco_trans_2-like"/>
</dbReference>
<evidence type="ECO:0000256" key="3">
    <source>
        <dbReference type="ARBA" id="ARBA00022679"/>
    </source>
</evidence>
<dbReference type="PANTHER" id="PTHR43867:SF2">
    <property type="entry name" value="CELLULOSE SYNTHASE CATALYTIC SUBUNIT A [UDP-FORMING]"/>
    <property type="match status" value="1"/>
</dbReference>
<dbReference type="GO" id="GO:0016740">
    <property type="term" value="F:transferase activity"/>
    <property type="evidence" value="ECO:0007669"/>
    <property type="project" value="UniProtKB-KW"/>
</dbReference>
<keyword evidence="6 7" id="KW-0472">Membrane</keyword>
<dbReference type="Pfam" id="PF13632">
    <property type="entry name" value="Glyco_trans_2_3"/>
    <property type="match status" value="1"/>
</dbReference>
<accession>A0ABN6SLU0</accession>
<evidence type="ECO:0000259" key="8">
    <source>
        <dbReference type="Pfam" id="PF13632"/>
    </source>
</evidence>
<gene>
    <name evidence="9" type="ORF">KIM322_02520</name>
</gene>
<proteinExistence type="predicted"/>
<evidence type="ECO:0000256" key="2">
    <source>
        <dbReference type="ARBA" id="ARBA00022676"/>
    </source>
</evidence>
<dbReference type="Proteomes" id="UP001321741">
    <property type="component" value="Chromosome"/>
</dbReference>
<dbReference type="RefSeq" id="WP_317637711.1">
    <property type="nucleotide sequence ID" value="NZ_AP026803.1"/>
</dbReference>
<dbReference type="InterPro" id="IPR029044">
    <property type="entry name" value="Nucleotide-diphossugar_trans"/>
</dbReference>
<keyword evidence="4 7" id="KW-0812">Transmembrane</keyword>
<evidence type="ECO:0000256" key="1">
    <source>
        <dbReference type="ARBA" id="ARBA00004141"/>
    </source>
</evidence>
<feature type="transmembrane region" description="Helical" evidence="7">
    <location>
        <begin position="6"/>
        <end position="28"/>
    </location>
</feature>